<dbReference type="OrthoDB" id="1699231at2759"/>
<keyword evidence="5 9" id="KW-0106">Calcium</keyword>
<feature type="transmembrane region" description="Helical" evidence="9">
    <location>
        <begin position="378"/>
        <end position="396"/>
    </location>
</feature>
<dbReference type="InterPro" id="IPR004798">
    <property type="entry name" value="CAX-like"/>
</dbReference>
<keyword evidence="3 9" id="KW-0109">Calcium transport</keyword>
<keyword evidence="13" id="KW-1185">Reference proteome</keyword>
<dbReference type="eggNOG" id="KOG1397">
    <property type="taxonomic scope" value="Eukaryota"/>
</dbReference>
<dbReference type="InterPro" id="IPR004837">
    <property type="entry name" value="NaCa_Exmemb"/>
</dbReference>
<name>K0SR10_THAOC</name>
<organism evidence="12 13">
    <name type="scientific">Thalassiosira oceanica</name>
    <name type="common">Marine diatom</name>
    <dbReference type="NCBI Taxonomy" id="159749"/>
    <lineage>
        <taxon>Eukaryota</taxon>
        <taxon>Sar</taxon>
        <taxon>Stramenopiles</taxon>
        <taxon>Ochrophyta</taxon>
        <taxon>Bacillariophyta</taxon>
        <taxon>Coscinodiscophyceae</taxon>
        <taxon>Thalassiosirophycidae</taxon>
        <taxon>Thalassiosirales</taxon>
        <taxon>Thalassiosiraceae</taxon>
        <taxon>Thalassiosira</taxon>
    </lineage>
</organism>
<dbReference type="NCBIfam" id="TIGR00378">
    <property type="entry name" value="cax"/>
    <property type="match status" value="1"/>
</dbReference>
<keyword evidence="8 9" id="KW-0472">Membrane</keyword>
<dbReference type="InterPro" id="IPR004713">
    <property type="entry name" value="CaH_exchang"/>
</dbReference>
<evidence type="ECO:0000256" key="2">
    <source>
        <dbReference type="ARBA" id="ARBA00022448"/>
    </source>
</evidence>
<dbReference type="EMBL" id="AGNL01018209">
    <property type="protein sequence ID" value="EJK63501.1"/>
    <property type="molecule type" value="Genomic_DNA"/>
</dbReference>
<feature type="domain" description="Sodium/calcium exchanger membrane region" evidence="11">
    <location>
        <begin position="241"/>
        <end position="395"/>
    </location>
</feature>
<evidence type="ECO:0000313" key="13">
    <source>
        <dbReference type="Proteomes" id="UP000266841"/>
    </source>
</evidence>
<feature type="transmembrane region" description="Helical" evidence="9">
    <location>
        <begin position="241"/>
        <end position="260"/>
    </location>
</feature>
<evidence type="ECO:0000256" key="4">
    <source>
        <dbReference type="ARBA" id="ARBA00022692"/>
    </source>
</evidence>
<evidence type="ECO:0000256" key="7">
    <source>
        <dbReference type="ARBA" id="ARBA00023065"/>
    </source>
</evidence>
<proteinExistence type="inferred from homology"/>
<gene>
    <name evidence="12" type="ORF">THAOC_15834</name>
</gene>
<keyword evidence="4 9" id="KW-0812">Transmembrane</keyword>
<evidence type="ECO:0000256" key="9">
    <source>
        <dbReference type="RuleBase" id="RU365028"/>
    </source>
</evidence>
<dbReference type="Pfam" id="PF01699">
    <property type="entry name" value="Na_Ca_ex"/>
    <property type="match status" value="2"/>
</dbReference>
<keyword evidence="7 9" id="KW-0406">Ion transport</keyword>
<dbReference type="GO" id="GO:0005774">
    <property type="term" value="C:vacuolar membrane"/>
    <property type="evidence" value="ECO:0007669"/>
    <property type="project" value="UniProtKB-ARBA"/>
</dbReference>
<evidence type="ECO:0000259" key="11">
    <source>
        <dbReference type="Pfam" id="PF01699"/>
    </source>
</evidence>
<evidence type="ECO:0000256" key="10">
    <source>
        <dbReference type="SAM" id="MobiDB-lite"/>
    </source>
</evidence>
<dbReference type="GO" id="GO:0015369">
    <property type="term" value="F:calcium:proton antiporter activity"/>
    <property type="evidence" value="ECO:0007669"/>
    <property type="project" value="UniProtKB-UniRule"/>
</dbReference>
<protein>
    <recommendedName>
        <fullName evidence="11">Sodium/calcium exchanger membrane region domain-containing protein</fullName>
    </recommendedName>
</protein>
<dbReference type="InterPro" id="IPR044880">
    <property type="entry name" value="NCX_ion-bd_dom_sf"/>
</dbReference>
<feature type="transmembrane region" description="Helical" evidence="9">
    <location>
        <begin position="219"/>
        <end position="235"/>
    </location>
</feature>
<keyword evidence="9" id="KW-0050">Antiport</keyword>
<feature type="region of interest" description="Disordered" evidence="10">
    <location>
        <begin position="126"/>
        <end position="145"/>
    </location>
</feature>
<accession>K0SR10</accession>
<feature type="transmembrane region" description="Helical" evidence="9">
    <location>
        <begin position="272"/>
        <end position="294"/>
    </location>
</feature>
<dbReference type="Gene3D" id="1.20.1420.30">
    <property type="entry name" value="NCX, central ion-binding region"/>
    <property type="match status" value="1"/>
</dbReference>
<dbReference type="GO" id="GO:0012505">
    <property type="term" value="C:endomembrane system"/>
    <property type="evidence" value="ECO:0007669"/>
    <property type="project" value="UniProtKB-SubCell"/>
</dbReference>
<evidence type="ECO:0000256" key="3">
    <source>
        <dbReference type="ARBA" id="ARBA00022568"/>
    </source>
</evidence>
<feature type="transmembrane region" description="Helical" evidence="9">
    <location>
        <begin position="542"/>
        <end position="561"/>
    </location>
</feature>
<keyword evidence="6 9" id="KW-1133">Transmembrane helix</keyword>
<dbReference type="GO" id="GO:0006874">
    <property type="term" value="P:intracellular calcium ion homeostasis"/>
    <property type="evidence" value="ECO:0007669"/>
    <property type="project" value="TreeGrafter"/>
</dbReference>
<comment type="similarity">
    <text evidence="9">Belongs to the Ca(2+):cation antiporter (CaCA) (TC 2.A.19) family.</text>
</comment>
<dbReference type="Proteomes" id="UP000266841">
    <property type="component" value="Unassembled WGS sequence"/>
</dbReference>
<feature type="transmembrane region" description="Helical" evidence="9">
    <location>
        <begin position="338"/>
        <end position="358"/>
    </location>
</feature>
<evidence type="ECO:0000313" key="12">
    <source>
        <dbReference type="EMBL" id="EJK63501.1"/>
    </source>
</evidence>
<evidence type="ECO:0000256" key="8">
    <source>
        <dbReference type="ARBA" id="ARBA00023136"/>
    </source>
</evidence>
<comment type="caution">
    <text evidence="12">The sequence shown here is derived from an EMBL/GenBank/DDBJ whole genome shotgun (WGS) entry which is preliminary data.</text>
</comment>
<feature type="transmembrane region" description="Helical" evidence="9">
    <location>
        <begin position="516"/>
        <end position="535"/>
    </location>
</feature>
<comment type="subcellular location">
    <subcellularLocation>
        <location evidence="1">Endomembrane system</location>
        <topology evidence="1">Multi-pass membrane protein</topology>
    </subcellularLocation>
</comment>
<dbReference type="AlphaFoldDB" id="K0SR10"/>
<feature type="transmembrane region" description="Helical" evidence="9">
    <location>
        <begin position="408"/>
        <end position="431"/>
    </location>
</feature>
<dbReference type="PANTHER" id="PTHR31503:SF22">
    <property type="entry name" value="VACUOLAR CALCIUM ION TRANSPORTER"/>
    <property type="match status" value="1"/>
</dbReference>
<reference evidence="12 13" key="1">
    <citation type="journal article" date="2012" name="Genome Biol.">
        <title>Genome and low-iron response of an oceanic diatom adapted to chronic iron limitation.</title>
        <authorList>
            <person name="Lommer M."/>
            <person name="Specht M."/>
            <person name="Roy A.S."/>
            <person name="Kraemer L."/>
            <person name="Andreson R."/>
            <person name="Gutowska M.A."/>
            <person name="Wolf J."/>
            <person name="Bergner S.V."/>
            <person name="Schilhabel M.B."/>
            <person name="Klostermeier U.C."/>
            <person name="Beiko R.G."/>
            <person name="Rosenstiel P."/>
            <person name="Hippler M."/>
            <person name="Laroche J."/>
        </authorList>
    </citation>
    <scope>NUCLEOTIDE SEQUENCE [LARGE SCALE GENOMIC DNA]</scope>
    <source>
        <strain evidence="12 13">CCMP1005</strain>
    </source>
</reference>
<feature type="domain" description="Sodium/calcium exchanger membrane region" evidence="11">
    <location>
        <begin position="417"/>
        <end position="558"/>
    </location>
</feature>
<sequence length="568" mass="61779">MVSFDDKDEEIEPAIYTRQTSGHSVHFEMPDDSRWAAANVPSRQNVSVASVNTAPGAPPEQHRRQSITGLTSLHKQGNASFDHMTAKRGTTFGAVSKRRALREIFQERKKEYKRGMGWEHYNPISSRSAFSGNSAPSSTTTGSDTTVLLEDGKARHSYDGSRRGKRISTMTTDAIAEDAPPEEHAENPRLISQMSSDDWSDDGEKSKEALIAMFTENRINVLMVMIPVAWWSHQYHWPDSWVFILNFLAMVPLASMLGIFTEELAAHTNDVVGGLINATFGNAVELVVAIQALLAEDYRVVQASLVGSVFSNLLLVLGMCFFCGGLKFTEQTFVAQGAVASIALLGLSGLTLLLPQFFGGEDGDGDGQGDSELTVSRIGAAVLILMYAQLLFFQLNTHGHLFEGDDDVQALIPFSWALSGLVIITLMVTVLSEWLVGSIDGFCEDFNIGRSFVGVVILPVVGNAVEHISAVTVAMKNKMDLALGVALGSAVQIALFVLPSVVIIGSFTGKTMSLKFPATEVYLYIMSVFIVALCLSNERSNWLEGSLLVFAYVLVSVGIWFEDTPEGP</sequence>
<feature type="transmembrane region" description="Helical" evidence="9">
    <location>
        <begin position="481"/>
        <end position="504"/>
    </location>
</feature>
<keyword evidence="2 9" id="KW-0813">Transport</keyword>
<feature type="transmembrane region" description="Helical" evidence="9">
    <location>
        <begin position="451"/>
        <end position="474"/>
    </location>
</feature>
<evidence type="ECO:0000256" key="6">
    <source>
        <dbReference type="ARBA" id="ARBA00022989"/>
    </source>
</evidence>
<evidence type="ECO:0000256" key="1">
    <source>
        <dbReference type="ARBA" id="ARBA00004127"/>
    </source>
</evidence>
<dbReference type="OMA" id="NVPMTLN"/>
<feature type="transmembrane region" description="Helical" evidence="9">
    <location>
        <begin position="300"/>
        <end position="326"/>
    </location>
</feature>
<evidence type="ECO:0000256" key="5">
    <source>
        <dbReference type="ARBA" id="ARBA00022837"/>
    </source>
</evidence>
<dbReference type="PANTHER" id="PTHR31503">
    <property type="entry name" value="VACUOLAR CALCIUM ION TRANSPORTER"/>
    <property type="match status" value="1"/>
</dbReference>